<feature type="transmembrane region" description="Helical" evidence="7">
    <location>
        <begin position="301"/>
        <end position="325"/>
    </location>
</feature>
<feature type="transmembrane region" description="Helical" evidence="7">
    <location>
        <begin position="45"/>
        <end position="65"/>
    </location>
</feature>
<keyword evidence="10" id="KW-1185">Reference proteome</keyword>
<feature type="transmembrane region" description="Helical" evidence="7">
    <location>
        <begin position="72"/>
        <end position="91"/>
    </location>
</feature>
<dbReference type="CDD" id="cd17328">
    <property type="entry name" value="MFS_spinster_like"/>
    <property type="match status" value="1"/>
</dbReference>
<dbReference type="GO" id="GO:0022857">
    <property type="term" value="F:transmembrane transporter activity"/>
    <property type="evidence" value="ECO:0007669"/>
    <property type="project" value="InterPro"/>
</dbReference>
<dbReference type="AlphaFoldDB" id="A0A9Q0M321"/>
<dbReference type="GO" id="GO:0016020">
    <property type="term" value="C:membrane"/>
    <property type="evidence" value="ECO:0007669"/>
    <property type="project" value="UniProtKB-SubCell"/>
</dbReference>
<dbReference type="InterPro" id="IPR020846">
    <property type="entry name" value="MFS_dom"/>
</dbReference>
<dbReference type="PANTHER" id="PTHR23505:SF79">
    <property type="entry name" value="PROTEIN SPINSTER"/>
    <property type="match status" value="1"/>
</dbReference>
<sequence>MIGSYFTVGILCIINLLNYMDRYTIAGVLNDIQKFFDMDKSTSGLLQTAFIVSYMIFAPVFGFLGDRYSRKILIVLGIIFWSGVTLLSSFVQQHHTYLFFICRSLVGIGEASYSTVAPTIIADLFSGKKRSTMIALFYFAIPVGSGLGYIVGSQMATIFKHWQWALRFTPVFGFICAISFIFVNEPKRGGNEGVERHNDDITVQDNHSFSIGQTIQSLKNDVYYIVSVPTYLFTTLGFTCVCFSIGALSWWTPYYMEYALVDSSSKDKINFIFGAIACVGGIVGVLIGSSSSQFLRGRYSTIDPIICGVGVLISIPCTFIAIYLARSHPMIAWINIFLAITFLSVNWSVVVDILLYVIVPERRATAQAIQILISHTLGDATSPFIVGAIPALPLQMVEHKMENTNTNVSY</sequence>
<comment type="similarity">
    <text evidence="6">Belongs to the major facilitator superfamily. Spinster (TC 2.A.1.49) family.</text>
</comment>
<feature type="transmembrane region" description="Helical" evidence="7">
    <location>
        <begin position="97"/>
        <end position="121"/>
    </location>
</feature>
<evidence type="ECO:0000259" key="8">
    <source>
        <dbReference type="PROSITE" id="PS50850"/>
    </source>
</evidence>
<dbReference type="InterPro" id="IPR044770">
    <property type="entry name" value="MFS_spinster-like"/>
</dbReference>
<keyword evidence="2" id="KW-0813">Transport</keyword>
<evidence type="ECO:0000256" key="7">
    <source>
        <dbReference type="SAM" id="Phobius"/>
    </source>
</evidence>
<evidence type="ECO:0000256" key="1">
    <source>
        <dbReference type="ARBA" id="ARBA00004141"/>
    </source>
</evidence>
<evidence type="ECO:0000313" key="10">
    <source>
        <dbReference type="Proteomes" id="UP001142055"/>
    </source>
</evidence>
<dbReference type="PRINTS" id="PR01036">
    <property type="entry name" value="TCRTETB"/>
</dbReference>
<evidence type="ECO:0000313" key="9">
    <source>
        <dbReference type="EMBL" id="KAJ6216542.1"/>
    </source>
</evidence>
<dbReference type="OMA" id="YTCVYTA"/>
<evidence type="ECO:0000256" key="6">
    <source>
        <dbReference type="ARBA" id="ARBA00024338"/>
    </source>
</evidence>
<organism evidence="9 10">
    <name type="scientific">Blomia tropicalis</name>
    <name type="common">Mite</name>
    <dbReference type="NCBI Taxonomy" id="40697"/>
    <lineage>
        <taxon>Eukaryota</taxon>
        <taxon>Metazoa</taxon>
        <taxon>Ecdysozoa</taxon>
        <taxon>Arthropoda</taxon>
        <taxon>Chelicerata</taxon>
        <taxon>Arachnida</taxon>
        <taxon>Acari</taxon>
        <taxon>Acariformes</taxon>
        <taxon>Sarcoptiformes</taxon>
        <taxon>Astigmata</taxon>
        <taxon>Glycyphagoidea</taxon>
        <taxon>Echimyopodidae</taxon>
        <taxon>Blomia</taxon>
    </lineage>
</organism>
<accession>A0A9Q0M321</accession>
<feature type="transmembrane region" description="Helical" evidence="7">
    <location>
        <begin position="133"/>
        <end position="152"/>
    </location>
</feature>
<feature type="transmembrane region" description="Helical" evidence="7">
    <location>
        <begin position="164"/>
        <end position="183"/>
    </location>
</feature>
<reference evidence="9" key="1">
    <citation type="submission" date="2022-12" db="EMBL/GenBank/DDBJ databases">
        <title>Genome assemblies of Blomia tropicalis.</title>
        <authorList>
            <person name="Cui Y."/>
        </authorList>
    </citation>
    <scope>NUCLEOTIDE SEQUENCE</scope>
    <source>
        <tissue evidence="9">Adult mites</tissue>
    </source>
</reference>
<dbReference type="Proteomes" id="UP001142055">
    <property type="component" value="Chromosome 3"/>
</dbReference>
<keyword evidence="4 7" id="KW-1133">Transmembrane helix</keyword>
<keyword evidence="5 7" id="KW-0472">Membrane</keyword>
<feature type="transmembrane region" description="Helical" evidence="7">
    <location>
        <begin position="222"/>
        <end position="251"/>
    </location>
</feature>
<evidence type="ECO:0000256" key="5">
    <source>
        <dbReference type="ARBA" id="ARBA00023136"/>
    </source>
</evidence>
<dbReference type="PANTHER" id="PTHR23505">
    <property type="entry name" value="SPINSTER"/>
    <property type="match status" value="1"/>
</dbReference>
<evidence type="ECO:0000256" key="2">
    <source>
        <dbReference type="ARBA" id="ARBA00022448"/>
    </source>
</evidence>
<name>A0A9Q0M321_BLOTA</name>
<dbReference type="InterPro" id="IPR036259">
    <property type="entry name" value="MFS_trans_sf"/>
</dbReference>
<protein>
    <recommendedName>
        <fullName evidence="8">Major facilitator superfamily (MFS) profile domain-containing protein</fullName>
    </recommendedName>
</protein>
<comment type="caution">
    <text evidence="9">The sequence shown here is derived from an EMBL/GenBank/DDBJ whole genome shotgun (WGS) entry which is preliminary data.</text>
</comment>
<feature type="domain" description="Major facilitator superfamily (MFS) profile" evidence="8">
    <location>
        <begin position="7"/>
        <end position="410"/>
    </location>
</feature>
<proteinExistence type="inferred from homology"/>
<evidence type="ECO:0000256" key="4">
    <source>
        <dbReference type="ARBA" id="ARBA00022989"/>
    </source>
</evidence>
<dbReference type="InterPro" id="IPR011701">
    <property type="entry name" value="MFS"/>
</dbReference>
<evidence type="ECO:0000256" key="3">
    <source>
        <dbReference type="ARBA" id="ARBA00022692"/>
    </source>
</evidence>
<dbReference type="PROSITE" id="PS50850">
    <property type="entry name" value="MFS"/>
    <property type="match status" value="1"/>
</dbReference>
<dbReference type="SUPFAM" id="SSF103473">
    <property type="entry name" value="MFS general substrate transporter"/>
    <property type="match status" value="1"/>
</dbReference>
<comment type="subcellular location">
    <subcellularLocation>
        <location evidence="1">Membrane</location>
        <topology evidence="1">Multi-pass membrane protein</topology>
    </subcellularLocation>
</comment>
<feature type="transmembrane region" description="Helical" evidence="7">
    <location>
        <begin position="331"/>
        <end position="359"/>
    </location>
</feature>
<dbReference type="Gene3D" id="1.20.1250.20">
    <property type="entry name" value="MFS general substrate transporter like domains"/>
    <property type="match status" value="1"/>
</dbReference>
<dbReference type="Pfam" id="PF07690">
    <property type="entry name" value="MFS_1"/>
    <property type="match status" value="1"/>
</dbReference>
<feature type="transmembrane region" description="Helical" evidence="7">
    <location>
        <begin position="271"/>
        <end position="289"/>
    </location>
</feature>
<gene>
    <name evidence="9" type="ORF">RDWZM_007699</name>
</gene>
<keyword evidence="3 7" id="KW-0812">Transmembrane</keyword>
<dbReference type="EMBL" id="JAPWDV010000003">
    <property type="protein sequence ID" value="KAJ6216542.1"/>
    <property type="molecule type" value="Genomic_DNA"/>
</dbReference>